<evidence type="ECO:0000313" key="4">
    <source>
        <dbReference type="Proteomes" id="UP000474630"/>
    </source>
</evidence>
<evidence type="ECO:0000313" key="3">
    <source>
        <dbReference type="EMBL" id="QIA09111.1"/>
    </source>
</evidence>
<evidence type="ECO:0000259" key="2">
    <source>
        <dbReference type="Pfam" id="PF13476"/>
    </source>
</evidence>
<dbReference type="GO" id="GO:0006302">
    <property type="term" value="P:double-strand break repair"/>
    <property type="evidence" value="ECO:0007669"/>
    <property type="project" value="InterPro"/>
</dbReference>
<dbReference type="AlphaFoldDB" id="A0A6C0RIY0"/>
<protein>
    <submittedName>
        <fullName evidence="3">AAA family ATPase</fullName>
    </submittedName>
</protein>
<dbReference type="Proteomes" id="UP000474630">
    <property type="component" value="Chromosome"/>
</dbReference>
<dbReference type="InterPro" id="IPR038729">
    <property type="entry name" value="Rad50/SbcC_AAA"/>
</dbReference>
<accession>A0A6C0RIY0</accession>
<dbReference type="Gene3D" id="3.40.50.300">
    <property type="entry name" value="P-loop containing nucleotide triphosphate hydrolases"/>
    <property type="match status" value="2"/>
</dbReference>
<gene>
    <name evidence="3" type="ORF">G0Q07_15920</name>
</gene>
<dbReference type="REBASE" id="379365">
    <property type="entry name" value="M.DspM1DndDP"/>
</dbReference>
<organism evidence="3 4">
    <name type="scientific">Draconibacterium halophilum</name>
    <dbReference type="NCBI Taxonomy" id="2706887"/>
    <lineage>
        <taxon>Bacteria</taxon>
        <taxon>Pseudomonadati</taxon>
        <taxon>Bacteroidota</taxon>
        <taxon>Bacteroidia</taxon>
        <taxon>Marinilabiliales</taxon>
        <taxon>Prolixibacteraceae</taxon>
        <taxon>Draconibacterium</taxon>
    </lineage>
</organism>
<feature type="domain" description="Rad50/SbcC-type AAA" evidence="2">
    <location>
        <begin position="5"/>
        <end position="239"/>
    </location>
</feature>
<dbReference type="RefSeq" id="WP_163348023.1">
    <property type="nucleotide sequence ID" value="NZ_CP048409.1"/>
</dbReference>
<dbReference type="PANTHER" id="PTHR32114">
    <property type="entry name" value="ABC TRANSPORTER ABCH.3"/>
    <property type="match status" value="1"/>
</dbReference>
<feature type="coiled-coil region" evidence="1">
    <location>
        <begin position="451"/>
        <end position="485"/>
    </location>
</feature>
<dbReference type="EMBL" id="CP048409">
    <property type="protein sequence ID" value="QIA09111.1"/>
    <property type="molecule type" value="Genomic_DNA"/>
</dbReference>
<dbReference type="SUPFAM" id="SSF52540">
    <property type="entry name" value="P-loop containing nucleoside triphosphate hydrolases"/>
    <property type="match status" value="1"/>
</dbReference>
<keyword evidence="4" id="KW-1185">Reference proteome</keyword>
<dbReference type="Pfam" id="PF13476">
    <property type="entry name" value="AAA_23"/>
    <property type="match status" value="1"/>
</dbReference>
<sequence length="695" mass="80429">MRISRISLNNFRIYKGENSLSFSSNSNNKNISIIAGQNGFGKTTLLTALVWGFYGKLIGEVDEKYKREIYELGGYKKYANSILNRETKSKSDAWHEFSVQIEIEDVYIPSVPCRKIVINRRYNTDSEHESVSVLIDGFENELTKEVGSDIFINDFLLPREIAKFFLFDAEKIVSLAEIKTISEKRNLSLAYSEVLGISKYVNLKRTLENLRVKLRKKSASITDRNRLVKLQEESQQLEKLVAHNESKIISIADDIEKARNESEQYQEKLIREGNSMTVEDLVNQKKLRDTLRQNNIEIKAKLKELIELVPFAIAGQKLKQLNNQVKLESQFKQNKVDGGFIESKLRNIQKHIEKQIKKKKLPDSLHNNITSIINDAFEANWEEQGNTVEQVLLDLSPQQSNEFSALYNNLTQSFNILFKQIVKEERNNRIFLAKTLKKISNAESKDSDILAKKYKSEKAKVDKRIQDLNKEKNRLHEELGAFQQELATKTKIVSELAKTVSLDEIDEKKDKATSRLISELDEFILQFKSEKKYSLQNRIKIELQKLMHKEYFIDNVTVEIVDDIIDINLHDNNGNIIDKDSLSKGEQQLYATALLKSLVEESGIQFPIFIDSPLQKFDKRHSKNIITKFYPSISKQVIIFPLLEKELTENEYNLLSPYISQTFIIENHKEKSSIVECDSTQLFNLMEKNNNVHSH</sequence>
<dbReference type="PANTHER" id="PTHR32114:SF2">
    <property type="entry name" value="ABC TRANSPORTER ABCH.3"/>
    <property type="match status" value="1"/>
</dbReference>
<dbReference type="GO" id="GO:0016887">
    <property type="term" value="F:ATP hydrolysis activity"/>
    <property type="evidence" value="ECO:0007669"/>
    <property type="project" value="InterPro"/>
</dbReference>
<reference evidence="3 4" key="1">
    <citation type="submission" date="2020-02" db="EMBL/GenBank/DDBJ databases">
        <title>Genome sequencing for Draconibacterium sp. strain M1.</title>
        <authorList>
            <person name="Park S.-J."/>
        </authorList>
    </citation>
    <scope>NUCLEOTIDE SEQUENCE [LARGE SCALE GENOMIC DNA]</scope>
    <source>
        <strain evidence="3 4">M1</strain>
    </source>
</reference>
<proteinExistence type="predicted"/>
<dbReference type="KEGG" id="drc:G0Q07_15920"/>
<keyword evidence="1" id="KW-0175">Coiled coil</keyword>
<feature type="coiled-coil region" evidence="1">
    <location>
        <begin position="200"/>
        <end position="308"/>
    </location>
</feature>
<name>A0A6C0RIY0_9BACT</name>
<dbReference type="InterPro" id="IPR027417">
    <property type="entry name" value="P-loop_NTPase"/>
</dbReference>
<evidence type="ECO:0000256" key="1">
    <source>
        <dbReference type="SAM" id="Coils"/>
    </source>
</evidence>